<feature type="domain" description="AB hydrolase-1" evidence="1">
    <location>
        <begin position="39"/>
        <end position="263"/>
    </location>
</feature>
<dbReference type="AlphaFoldDB" id="A0A8J3PKJ7"/>
<dbReference type="GO" id="GO:0047372">
    <property type="term" value="F:monoacylglycerol lipase activity"/>
    <property type="evidence" value="ECO:0007669"/>
    <property type="project" value="TreeGrafter"/>
</dbReference>
<protein>
    <recommendedName>
        <fullName evidence="1">AB hydrolase-1 domain-containing protein</fullName>
    </recommendedName>
</protein>
<dbReference type="InterPro" id="IPR029058">
    <property type="entry name" value="AB_hydrolase_fold"/>
</dbReference>
<dbReference type="Proteomes" id="UP000653674">
    <property type="component" value="Unassembled WGS sequence"/>
</dbReference>
<dbReference type="RefSeq" id="WP_168078703.1">
    <property type="nucleotide sequence ID" value="NZ_BAAAQJ010000012.1"/>
</dbReference>
<reference evidence="2" key="1">
    <citation type="submission" date="2021-01" db="EMBL/GenBank/DDBJ databases">
        <title>Whole genome shotgun sequence of Planosporangium flavigriseum NBRC 105377.</title>
        <authorList>
            <person name="Komaki H."/>
            <person name="Tamura T."/>
        </authorList>
    </citation>
    <scope>NUCLEOTIDE SEQUENCE</scope>
    <source>
        <strain evidence="2">NBRC 105377</strain>
    </source>
</reference>
<evidence type="ECO:0000313" key="3">
    <source>
        <dbReference type="Proteomes" id="UP000653674"/>
    </source>
</evidence>
<evidence type="ECO:0000313" key="2">
    <source>
        <dbReference type="EMBL" id="GIG73441.1"/>
    </source>
</evidence>
<dbReference type="PANTHER" id="PTHR43798:SF5">
    <property type="entry name" value="MONOACYLGLYCEROL LIPASE ABHD6"/>
    <property type="match status" value="1"/>
</dbReference>
<dbReference type="InterPro" id="IPR050266">
    <property type="entry name" value="AB_hydrolase_sf"/>
</dbReference>
<dbReference type="Pfam" id="PF12697">
    <property type="entry name" value="Abhydrolase_6"/>
    <property type="match status" value="1"/>
</dbReference>
<dbReference type="InterPro" id="IPR000073">
    <property type="entry name" value="AB_hydrolase_1"/>
</dbReference>
<organism evidence="2 3">
    <name type="scientific">Planosporangium flavigriseum</name>
    <dbReference type="NCBI Taxonomy" id="373681"/>
    <lineage>
        <taxon>Bacteria</taxon>
        <taxon>Bacillati</taxon>
        <taxon>Actinomycetota</taxon>
        <taxon>Actinomycetes</taxon>
        <taxon>Micromonosporales</taxon>
        <taxon>Micromonosporaceae</taxon>
        <taxon>Planosporangium</taxon>
    </lineage>
</organism>
<comment type="caution">
    <text evidence="2">The sequence shown here is derived from an EMBL/GenBank/DDBJ whole genome shotgun (WGS) entry which is preliminary data.</text>
</comment>
<evidence type="ECO:0000259" key="1">
    <source>
        <dbReference type="Pfam" id="PF12697"/>
    </source>
</evidence>
<accession>A0A8J3PKJ7</accession>
<dbReference type="SUPFAM" id="SSF53474">
    <property type="entry name" value="alpha/beta-Hydrolases"/>
    <property type="match status" value="1"/>
</dbReference>
<sequence>MPLCGRRRALEAGWRADRVRVAGTTIAVEHRPGRGPVIVLEAGLGLPGSVWRRVCARLPPDRAVLRYDRAGLGRSDPGALPRTGVRQARELRELLGQLRMPPPYVLVGHSVGAFIVRLFALEHPGEVAAVVLVDPSHEDEGPGLRPIMRWADVAVSRLLRVAHVVSRSRHVAGMVREDEAFAATAEQVRAALRQRDMPDVPVRVITAEGSYRGWVPGGRARRRERERVRSLHQVLAASVPRGRHLLVPRSGHLVMRDAPAFVATVIVDVA</sequence>
<dbReference type="EMBL" id="BONU01000009">
    <property type="protein sequence ID" value="GIG73441.1"/>
    <property type="molecule type" value="Genomic_DNA"/>
</dbReference>
<dbReference type="GO" id="GO:0046464">
    <property type="term" value="P:acylglycerol catabolic process"/>
    <property type="evidence" value="ECO:0007669"/>
    <property type="project" value="TreeGrafter"/>
</dbReference>
<dbReference type="PRINTS" id="PR00111">
    <property type="entry name" value="ABHYDROLASE"/>
</dbReference>
<keyword evidence="3" id="KW-1185">Reference proteome</keyword>
<dbReference type="PANTHER" id="PTHR43798">
    <property type="entry name" value="MONOACYLGLYCEROL LIPASE"/>
    <property type="match status" value="1"/>
</dbReference>
<dbReference type="Gene3D" id="3.40.50.1820">
    <property type="entry name" value="alpha/beta hydrolase"/>
    <property type="match status" value="1"/>
</dbReference>
<name>A0A8J3PKJ7_9ACTN</name>
<dbReference type="GO" id="GO:0016020">
    <property type="term" value="C:membrane"/>
    <property type="evidence" value="ECO:0007669"/>
    <property type="project" value="TreeGrafter"/>
</dbReference>
<gene>
    <name evidence="2" type="ORF">Pfl04_18450</name>
</gene>
<proteinExistence type="predicted"/>